<dbReference type="EMBL" id="CM042060">
    <property type="protein sequence ID" value="KAI3677692.1"/>
    <property type="molecule type" value="Genomic_DNA"/>
</dbReference>
<name>A0ACB8Y2D3_ARCLA</name>
<gene>
    <name evidence="1" type="ORF">L6452_36958</name>
</gene>
<evidence type="ECO:0000313" key="2">
    <source>
        <dbReference type="Proteomes" id="UP001055879"/>
    </source>
</evidence>
<keyword evidence="2" id="KW-1185">Reference proteome</keyword>
<accession>A0ACB8Y2D3</accession>
<reference evidence="1 2" key="2">
    <citation type="journal article" date="2022" name="Mol. Ecol. Resour.">
        <title>The genomes of chicory, endive, great burdock and yacon provide insights into Asteraceae paleo-polyploidization history and plant inulin production.</title>
        <authorList>
            <person name="Fan W."/>
            <person name="Wang S."/>
            <person name="Wang H."/>
            <person name="Wang A."/>
            <person name="Jiang F."/>
            <person name="Liu H."/>
            <person name="Zhao H."/>
            <person name="Xu D."/>
            <person name="Zhang Y."/>
        </authorList>
    </citation>
    <scope>NUCLEOTIDE SEQUENCE [LARGE SCALE GENOMIC DNA]</scope>
    <source>
        <strain evidence="2">cv. Niubang</strain>
    </source>
</reference>
<organism evidence="1 2">
    <name type="scientific">Arctium lappa</name>
    <name type="common">Greater burdock</name>
    <name type="synonym">Lappa major</name>
    <dbReference type="NCBI Taxonomy" id="4217"/>
    <lineage>
        <taxon>Eukaryota</taxon>
        <taxon>Viridiplantae</taxon>
        <taxon>Streptophyta</taxon>
        <taxon>Embryophyta</taxon>
        <taxon>Tracheophyta</taxon>
        <taxon>Spermatophyta</taxon>
        <taxon>Magnoliopsida</taxon>
        <taxon>eudicotyledons</taxon>
        <taxon>Gunneridae</taxon>
        <taxon>Pentapetalae</taxon>
        <taxon>asterids</taxon>
        <taxon>campanulids</taxon>
        <taxon>Asterales</taxon>
        <taxon>Asteraceae</taxon>
        <taxon>Carduoideae</taxon>
        <taxon>Cardueae</taxon>
        <taxon>Arctiinae</taxon>
        <taxon>Arctium</taxon>
    </lineage>
</organism>
<reference evidence="2" key="1">
    <citation type="journal article" date="2022" name="Mol. Ecol. Resour.">
        <title>The genomes of chicory, endive, great burdock and yacon provide insights into Asteraceae palaeo-polyploidization history and plant inulin production.</title>
        <authorList>
            <person name="Fan W."/>
            <person name="Wang S."/>
            <person name="Wang H."/>
            <person name="Wang A."/>
            <person name="Jiang F."/>
            <person name="Liu H."/>
            <person name="Zhao H."/>
            <person name="Xu D."/>
            <person name="Zhang Y."/>
        </authorList>
    </citation>
    <scope>NUCLEOTIDE SEQUENCE [LARGE SCALE GENOMIC DNA]</scope>
    <source>
        <strain evidence="2">cv. Niubang</strain>
    </source>
</reference>
<dbReference type="Proteomes" id="UP001055879">
    <property type="component" value="Linkage Group LG14"/>
</dbReference>
<evidence type="ECO:0000313" key="1">
    <source>
        <dbReference type="EMBL" id="KAI3677692.1"/>
    </source>
</evidence>
<proteinExistence type="predicted"/>
<sequence length="483" mass="54923">MDPSRLNNTYDSNSQHPRFPFYNNSLSNLVSNDNKNEELNWGLFTNPNQFLDFPSFPFNFNIDSFPTSGSYSGFDFMEEKTDVSDFNFESQPRATTSSSISGNKMDESMKSQVVEWNVNSQPKQIDFSMEIRKVEPESVQSLQTHCNFDQIQATKEESRYEDGYNWRKYGQKKVKGGKKPRSYFKCSYPDCPMRKKVEKDTNGYITEIVYKGKHSHPKPQNMKKSSSSLFQDTMLHHSVEKTSYEPFSERSLVSFGEDEYEQGSSNSKLGNDGDNEPEAKRWKSDEAESEAISYVGSKTVQDPRVVIQTRSEIDLLDDGYRWRKYGQKVVKGNPNPRSYYKCTATGCPVRKLVERASNDPQAVITTYEAKHNHHAPIPRGGRAAGSTINHPSTSSNTTTTSTNYGSVTNSPLPNYSSNINDQSPNILQTLENSRNYGFFESSYPNQFWVKEFSSRTKEEPKNDIIFNSSSQGSNPGVHNNCGH</sequence>
<protein>
    <submittedName>
        <fullName evidence="1">Uncharacterized protein</fullName>
    </submittedName>
</protein>
<comment type="caution">
    <text evidence="1">The sequence shown here is derived from an EMBL/GenBank/DDBJ whole genome shotgun (WGS) entry which is preliminary data.</text>
</comment>